<keyword evidence="4" id="KW-1185">Reference proteome</keyword>
<dbReference type="OrthoDB" id="5792673at2759"/>
<gene>
    <name evidence="3" type="ORF">P154DRAFT_453059</name>
</gene>
<dbReference type="Pfam" id="PF00856">
    <property type="entry name" value="SET"/>
    <property type="match status" value="1"/>
</dbReference>
<dbReference type="InterPro" id="IPR001214">
    <property type="entry name" value="SET_dom"/>
</dbReference>
<dbReference type="EMBL" id="ML977556">
    <property type="protein sequence ID" value="KAF2007817.1"/>
    <property type="molecule type" value="Genomic_DNA"/>
</dbReference>
<accession>A0A6A5X4L8</accession>
<reference evidence="3" key="1">
    <citation type="journal article" date="2020" name="Stud. Mycol.">
        <title>101 Dothideomycetes genomes: a test case for predicting lifestyles and emergence of pathogens.</title>
        <authorList>
            <person name="Haridas S."/>
            <person name="Albert R."/>
            <person name="Binder M."/>
            <person name="Bloem J."/>
            <person name="Labutti K."/>
            <person name="Salamov A."/>
            <person name="Andreopoulos B."/>
            <person name="Baker S."/>
            <person name="Barry K."/>
            <person name="Bills G."/>
            <person name="Bluhm B."/>
            <person name="Cannon C."/>
            <person name="Castanera R."/>
            <person name="Culley D."/>
            <person name="Daum C."/>
            <person name="Ezra D."/>
            <person name="Gonzalez J."/>
            <person name="Henrissat B."/>
            <person name="Kuo A."/>
            <person name="Liang C."/>
            <person name="Lipzen A."/>
            <person name="Lutzoni F."/>
            <person name="Magnuson J."/>
            <person name="Mondo S."/>
            <person name="Nolan M."/>
            <person name="Ohm R."/>
            <person name="Pangilinan J."/>
            <person name="Park H.-J."/>
            <person name="Ramirez L."/>
            <person name="Alfaro M."/>
            <person name="Sun H."/>
            <person name="Tritt A."/>
            <person name="Yoshinaga Y."/>
            <person name="Zwiers L.-H."/>
            <person name="Turgeon B."/>
            <person name="Goodwin S."/>
            <person name="Spatafora J."/>
            <person name="Crous P."/>
            <person name="Grigoriev I."/>
        </authorList>
    </citation>
    <scope>NUCLEOTIDE SEQUENCE</scope>
    <source>
        <strain evidence="3">CBS 123094</strain>
    </source>
</reference>
<evidence type="ECO:0000259" key="2">
    <source>
        <dbReference type="PROSITE" id="PS50280"/>
    </source>
</evidence>
<dbReference type="SMART" id="SM00317">
    <property type="entry name" value="SET"/>
    <property type="match status" value="1"/>
</dbReference>
<sequence length="214" mass="23401">MPPKSKKPQGSTSPALASRLPRSWPSGTTYLHKPCYSKQLTHDSLNALICPRSNLPDNEQARVSNGPYSNVKIMSIVSPSHPANGQCGLFSTQKLEPDSFILSYLGFVHGKNETDETSDYDLSLDRELGVGIDASTMGNEARFINDYRGVSSSANAEFRDVFVNIGSGKVEKRVGVFVLSAGKSGKRAKGIEKGHEILVSYGKGFWMERKQSQE</sequence>
<dbReference type="InterPro" id="IPR046341">
    <property type="entry name" value="SET_dom_sf"/>
</dbReference>
<evidence type="ECO:0000256" key="1">
    <source>
        <dbReference type="SAM" id="MobiDB-lite"/>
    </source>
</evidence>
<dbReference type="AlphaFoldDB" id="A0A6A5X4L8"/>
<dbReference type="SUPFAM" id="SSF82199">
    <property type="entry name" value="SET domain"/>
    <property type="match status" value="1"/>
</dbReference>
<name>A0A6A5X4L8_9PLEO</name>
<feature type="domain" description="SET" evidence="2">
    <location>
        <begin position="69"/>
        <end position="202"/>
    </location>
</feature>
<organism evidence="3 4">
    <name type="scientific">Amniculicola lignicola CBS 123094</name>
    <dbReference type="NCBI Taxonomy" id="1392246"/>
    <lineage>
        <taxon>Eukaryota</taxon>
        <taxon>Fungi</taxon>
        <taxon>Dikarya</taxon>
        <taxon>Ascomycota</taxon>
        <taxon>Pezizomycotina</taxon>
        <taxon>Dothideomycetes</taxon>
        <taxon>Pleosporomycetidae</taxon>
        <taxon>Pleosporales</taxon>
        <taxon>Amniculicolaceae</taxon>
        <taxon>Amniculicola</taxon>
    </lineage>
</organism>
<proteinExistence type="predicted"/>
<dbReference type="Gene3D" id="2.170.270.10">
    <property type="entry name" value="SET domain"/>
    <property type="match status" value="1"/>
</dbReference>
<dbReference type="Proteomes" id="UP000799779">
    <property type="component" value="Unassembled WGS sequence"/>
</dbReference>
<evidence type="ECO:0000313" key="4">
    <source>
        <dbReference type="Proteomes" id="UP000799779"/>
    </source>
</evidence>
<dbReference type="PROSITE" id="PS50280">
    <property type="entry name" value="SET"/>
    <property type="match status" value="1"/>
</dbReference>
<protein>
    <recommendedName>
        <fullName evidence="2">SET domain-containing protein</fullName>
    </recommendedName>
</protein>
<feature type="region of interest" description="Disordered" evidence="1">
    <location>
        <begin position="1"/>
        <end position="23"/>
    </location>
</feature>
<feature type="non-terminal residue" evidence="3">
    <location>
        <position position="214"/>
    </location>
</feature>
<evidence type="ECO:0000313" key="3">
    <source>
        <dbReference type="EMBL" id="KAF2007817.1"/>
    </source>
</evidence>